<sequence>MAYDFDAHTGVAFADLFAGVGGFAAALTPMGANHAYAVEIDKAAAAVYEANWRHRALGDVTKDASDAGVSVPAHDIITGGFPCQPFSKSGAQRGMEETRGTLFWHIEKIVRERKPTLVCLENVRNLAGPRHIHEWEVIIRELRAHGYQVSETPAIFSPHLIDPRFGGAPQVRERVFITATLVPEGHVADPEVAPVRLPADVFMEREWDLVSDLPMDRLTRNPWH</sequence>
<evidence type="ECO:0000256" key="7">
    <source>
        <dbReference type="RuleBase" id="RU000417"/>
    </source>
</evidence>
<dbReference type="Gene3D" id="3.40.50.150">
    <property type="entry name" value="Vaccinia Virus protein VP39"/>
    <property type="match status" value="1"/>
</dbReference>
<evidence type="ECO:0000256" key="4">
    <source>
        <dbReference type="ARBA" id="ARBA00022747"/>
    </source>
</evidence>
<dbReference type="PROSITE" id="PS00094">
    <property type="entry name" value="C5_MTASE_1"/>
    <property type="match status" value="1"/>
</dbReference>
<dbReference type="PANTHER" id="PTHR46098">
    <property type="entry name" value="TRNA (CYTOSINE(38)-C(5))-METHYLTRANSFERASE"/>
    <property type="match status" value="1"/>
</dbReference>
<comment type="similarity">
    <text evidence="5 6">Belongs to the class I-like SAM-binding methyltransferase superfamily. C5-methyltransferase family.</text>
</comment>
<evidence type="ECO:0000256" key="5">
    <source>
        <dbReference type="PROSITE-ProRule" id="PRU01016"/>
    </source>
</evidence>
<name>A0ABQ6II27_9MICO</name>
<dbReference type="InterPro" id="IPR050750">
    <property type="entry name" value="C5-MTase"/>
</dbReference>
<keyword evidence="2 5" id="KW-0808">Transferase</keyword>
<dbReference type="Pfam" id="PF00145">
    <property type="entry name" value="DNA_methylase"/>
    <property type="match status" value="1"/>
</dbReference>
<evidence type="ECO:0000256" key="1">
    <source>
        <dbReference type="ARBA" id="ARBA00022603"/>
    </source>
</evidence>
<dbReference type="EMBL" id="BSUN01000001">
    <property type="protein sequence ID" value="GMA37553.1"/>
    <property type="molecule type" value="Genomic_DNA"/>
</dbReference>
<dbReference type="EC" id="2.1.1.37" evidence="7"/>
<dbReference type="PROSITE" id="PS51679">
    <property type="entry name" value="SAM_MT_C5"/>
    <property type="match status" value="1"/>
</dbReference>
<keyword evidence="4" id="KW-0680">Restriction system</keyword>
<dbReference type="PANTHER" id="PTHR46098:SF1">
    <property type="entry name" value="TRNA (CYTOSINE(38)-C(5))-METHYLTRANSFERASE"/>
    <property type="match status" value="1"/>
</dbReference>
<dbReference type="InterPro" id="IPR029063">
    <property type="entry name" value="SAM-dependent_MTases_sf"/>
</dbReference>
<evidence type="ECO:0000256" key="3">
    <source>
        <dbReference type="ARBA" id="ARBA00022691"/>
    </source>
</evidence>
<gene>
    <name evidence="8" type="ORF">GCM10025876_37570</name>
</gene>
<evidence type="ECO:0000256" key="2">
    <source>
        <dbReference type="ARBA" id="ARBA00022679"/>
    </source>
</evidence>
<dbReference type="PRINTS" id="PR00105">
    <property type="entry name" value="C5METTRFRASE"/>
</dbReference>
<dbReference type="SUPFAM" id="SSF53335">
    <property type="entry name" value="S-adenosyl-L-methionine-dependent methyltransferases"/>
    <property type="match status" value="1"/>
</dbReference>
<dbReference type="RefSeq" id="WP_284329164.1">
    <property type="nucleotide sequence ID" value="NZ_BSUN01000001.1"/>
</dbReference>
<feature type="active site" evidence="5">
    <location>
        <position position="83"/>
    </location>
</feature>
<organism evidence="8 9">
    <name type="scientific">Demequina litorisediminis</name>
    <dbReference type="NCBI Taxonomy" id="1849022"/>
    <lineage>
        <taxon>Bacteria</taxon>
        <taxon>Bacillati</taxon>
        <taxon>Actinomycetota</taxon>
        <taxon>Actinomycetes</taxon>
        <taxon>Micrococcales</taxon>
        <taxon>Demequinaceae</taxon>
        <taxon>Demequina</taxon>
    </lineage>
</organism>
<comment type="catalytic activity">
    <reaction evidence="7">
        <text>a 2'-deoxycytidine in DNA + S-adenosyl-L-methionine = a 5-methyl-2'-deoxycytidine in DNA + S-adenosyl-L-homocysteine + H(+)</text>
        <dbReference type="Rhea" id="RHEA:13681"/>
        <dbReference type="Rhea" id="RHEA-COMP:11369"/>
        <dbReference type="Rhea" id="RHEA-COMP:11370"/>
        <dbReference type="ChEBI" id="CHEBI:15378"/>
        <dbReference type="ChEBI" id="CHEBI:57856"/>
        <dbReference type="ChEBI" id="CHEBI:59789"/>
        <dbReference type="ChEBI" id="CHEBI:85452"/>
        <dbReference type="ChEBI" id="CHEBI:85454"/>
        <dbReference type="EC" id="2.1.1.37"/>
    </reaction>
</comment>
<dbReference type="InterPro" id="IPR018117">
    <property type="entry name" value="C5_DNA_meth_AS"/>
</dbReference>
<proteinExistence type="inferred from homology"/>
<protein>
    <recommendedName>
        <fullName evidence="7">Cytosine-specific methyltransferase</fullName>
        <ecNumber evidence="7">2.1.1.37</ecNumber>
    </recommendedName>
</protein>
<dbReference type="Proteomes" id="UP001157125">
    <property type="component" value="Unassembled WGS sequence"/>
</dbReference>
<keyword evidence="3 5" id="KW-0949">S-adenosyl-L-methionine</keyword>
<accession>A0ABQ6II27</accession>
<evidence type="ECO:0000313" key="9">
    <source>
        <dbReference type="Proteomes" id="UP001157125"/>
    </source>
</evidence>
<dbReference type="NCBIfam" id="TIGR00675">
    <property type="entry name" value="dcm"/>
    <property type="match status" value="1"/>
</dbReference>
<evidence type="ECO:0000313" key="8">
    <source>
        <dbReference type="EMBL" id="GMA37553.1"/>
    </source>
</evidence>
<evidence type="ECO:0000256" key="6">
    <source>
        <dbReference type="RuleBase" id="RU000416"/>
    </source>
</evidence>
<comment type="caution">
    <text evidence="8">The sequence shown here is derived from an EMBL/GenBank/DDBJ whole genome shotgun (WGS) entry which is preliminary data.</text>
</comment>
<keyword evidence="1 5" id="KW-0489">Methyltransferase</keyword>
<reference evidence="9" key="1">
    <citation type="journal article" date="2019" name="Int. J. Syst. Evol. Microbiol.">
        <title>The Global Catalogue of Microorganisms (GCM) 10K type strain sequencing project: providing services to taxonomists for standard genome sequencing and annotation.</title>
        <authorList>
            <consortium name="The Broad Institute Genomics Platform"/>
            <consortium name="The Broad Institute Genome Sequencing Center for Infectious Disease"/>
            <person name="Wu L."/>
            <person name="Ma J."/>
        </authorList>
    </citation>
    <scope>NUCLEOTIDE SEQUENCE [LARGE SCALE GENOMIC DNA]</scope>
    <source>
        <strain evidence="9">NBRC 112299</strain>
    </source>
</reference>
<dbReference type="InterPro" id="IPR001525">
    <property type="entry name" value="C5_MeTfrase"/>
</dbReference>
<keyword evidence="9" id="KW-1185">Reference proteome</keyword>